<keyword evidence="3" id="KW-1185">Reference proteome</keyword>
<reference evidence="2 3" key="1">
    <citation type="submission" date="2017-01" db="EMBL/GenBank/DDBJ databases">
        <authorList>
            <person name="Mah S.A."/>
            <person name="Swanson W.J."/>
            <person name="Moy G.W."/>
            <person name="Vacquier V.D."/>
        </authorList>
    </citation>
    <scope>NUCLEOTIDE SEQUENCE [LARGE SCALE GENOMIC DNA]</scope>
    <source>
        <strain evidence="2 3">GSMNP</strain>
    </source>
</reference>
<protein>
    <submittedName>
        <fullName evidence="2">Uncharacterized protein</fullName>
    </submittedName>
</protein>
<comment type="caution">
    <text evidence="2">The sequence shown here is derived from an EMBL/GenBank/DDBJ whole genome shotgun (WGS) entry which is preliminary data.</text>
</comment>
<sequence>MSSVCGHLGTNLKNPQNKITDIYSLGIERLFSRKSNSILELNECSINNIQYSYPGVKADLYINFSTANDEKYSLVSPLTIKSILTNEILSNSPKNQIDKNSSLEIKPPTPSVQSMTVCGSLENRSKSDGNENEKQPSCSYKKKANKSSRGSIPFILNSD</sequence>
<dbReference type="Proteomes" id="UP000187283">
    <property type="component" value="Unassembled WGS sequence"/>
</dbReference>
<evidence type="ECO:0000256" key="1">
    <source>
        <dbReference type="SAM" id="MobiDB-lite"/>
    </source>
</evidence>
<gene>
    <name evidence="2" type="ORF">AYI70_g7281</name>
</gene>
<accession>A0A1R1XLC2</accession>
<evidence type="ECO:0000313" key="2">
    <source>
        <dbReference type="EMBL" id="OMJ15421.1"/>
    </source>
</evidence>
<organism evidence="2 3">
    <name type="scientific">Smittium culicis</name>
    <dbReference type="NCBI Taxonomy" id="133412"/>
    <lineage>
        <taxon>Eukaryota</taxon>
        <taxon>Fungi</taxon>
        <taxon>Fungi incertae sedis</taxon>
        <taxon>Zoopagomycota</taxon>
        <taxon>Kickxellomycotina</taxon>
        <taxon>Harpellomycetes</taxon>
        <taxon>Harpellales</taxon>
        <taxon>Legeriomycetaceae</taxon>
        <taxon>Smittium</taxon>
    </lineage>
</organism>
<feature type="compositionally biased region" description="Polar residues" evidence="1">
    <location>
        <begin position="91"/>
        <end position="103"/>
    </location>
</feature>
<evidence type="ECO:0000313" key="3">
    <source>
        <dbReference type="Proteomes" id="UP000187283"/>
    </source>
</evidence>
<feature type="region of interest" description="Disordered" evidence="1">
    <location>
        <begin position="91"/>
        <end position="159"/>
    </location>
</feature>
<name>A0A1R1XLC2_9FUNG</name>
<dbReference type="AlphaFoldDB" id="A0A1R1XLC2"/>
<proteinExistence type="predicted"/>
<dbReference type="EMBL" id="LSSN01002689">
    <property type="protein sequence ID" value="OMJ15421.1"/>
    <property type="molecule type" value="Genomic_DNA"/>
</dbReference>
<feature type="compositionally biased region" description="Basic and acidic residues" evidence="1">
    <location>
        <begin position="123"/>
        <end position="134"/>
    </location>
</feature>